<dbReference type="InterPro" id="IPR014001">
    <property type="entry name" value="Helicase_ATP-bd"/>
</dbReference>
<reference evidence="11" key="1">
    <citation type="submission" date="2025-08" db="UniProtKB">
        <authorList>
            <consortium name="RefSeq"/>
        </authorList>
    </citation>
    <scope>IDENTIFICATION</scope>
</reference>
<evidence type="ECO:0000259" key="9">
    <source>
        <dbReference type="PROSITE" id="PS51194"/>
    </source>
</evidence>
<feature type="domain" description="Helicase C-terminal" evidence="9">
    <location>
        <begin position="265"/>
        <end position="413"/>
    </location>
</feature>
<dbReference type="PANTHER" id="PTHR47958">
    <property type="entry name" value="ATP-DEPENDENT RNA HELICASE DBP3"/>
    <property type="match status" value="1"/>
</dbReference>
<evidence type="ECO:0000256" key="3">
    <source>
        <dbReference type="ARBA" id="ARBA00022801"/>
    </source>
</evidence>
<evidence type="ECO:0000313" key="10">
    <source>
        <dbReference type="Proteomes" id="UP000515154"/>
    </source>
</evidence>
<dbReference type="GO" id="GO:0005524">
    <property type="term" value="F:ATP binding"/>
    <property type="evidence" value="ECO:0007669"/>
    <property type="project" value="UniProtKB-KW"/>
</dbReference>
<proteinExistence type="inferred from homology"/>
<evidence type="ECO:0000256" key="4">
    <source>
        <dbReference type="ARBA" id="ARBA00022806"/>
    </source>
</evidence>
<dbReference type="GO" id="GO:0003724">
    <property type="term" value="F:RNA helicase activity"/>
    <property type="evidence" value="ECO:0007669"/>
    <property type="project" value="UniProtKB-EC"/>
</dbReference>
<evidence type="ECO:0000256" key="6">
    <source>
        <dbReference type="RuleBase" id="RU000492"/>
    </source>
</evidence>
<keyword evidence="10" id="KW-1185">Reference proteome</keyword>
<dbReference type="PROSITE" id="PS51192">
    <property type="entry name" value="HELICASE_ATP_BIND_1"/>
    <property type="match status" value="1"/>
</dbReference>
<dbReference type="Proteomes" id="UP000515154">
    <property type="component" value="Unplaced"/>
</dbReference>
<feature type="region of interest" description="Disordered" evidence="7">
    <location>
        <begin position="32"/>
        <end position="58"/>
    </location>
</feature>
<keyword evidence="5 6" id="KW-0067">ATP-binding</keyword>
<evidence type="ECO:0000256" key="2">
    <source>
        <dbReference type="ARBA" id="ARBA00022741"/>
    </source>
</evidence>
<dbReference type="InterPro" id="IPR027417">
    <property type="entry name" value="P-loop_NTPase"/>
</dbReference>
<evidence type="ECO:0000256" key="1">
    <source>
        <dbReference type="ARBA" id="ARBA00012552"/>
    </source>
</evidence>
<keyword evidence="2 6" id="KW-0547">Nucleotide-binding</keyword>
<dbReference type="InterPro" id="IPR001650">
    <property type="entry name" value="Helicase_C-like"/>
</dbReference>
<dbReference type="InterPro" id="IPR011545">
    <property type="entry name" value="DEAD/DEAH_box_helicase_dom"/>
</dbReference>
<dbReference type="SMART" id="SM00490">
    <property type="entry name" value="HELICc"/>
    <property type="match status" value="1"/>
</dbReference>
<keyword evidence="3 6" id="KW-0378">Hydrolase</keyword>
<dbReference type="PROSITE" id="PS51194">
    <property type="entry name" value="HELICASE_CTER"/>
    <property type="match status" value="1"/>
</dbReference>
<dbReference type="PROSITE" id="PS00039">
    <property type="entry name" value="DEAD_ATP_HELICASE"/>
    <property type="match status" value="1"/>
</dbReference>
<dbReference type="KEGG" id="osn:115227729"/>
<dbReference type="AlphaFoldDB" id="A0A6P7TYJ8"/>
<evidence type="ECO:0000313" key="11">
    <source>
        <dbReference type="RefSeq" id="XP_029654332.1"/>
    </source>
</evidence>
<evidence type="ECO:0000256" key="7">
    <source>
        <dbReference type="SAM" id="MobiDB-lite"/>
    </source>
</evidence>
<feature type="domain" description="Helicase ATP-binding" evidence="8">
    <location>
        <begin position="183"/>
        <end position="241"/>
    </location>
</feature>
<organism evidence="10 11">
    <name type="scientific">Octopus sinensis</name>
    <name type="common">East Asian common octopus</name>
    <dbReference type="NCBI Taxonomy" id="2607531"/>
    <lineage>
        <taxon>Eukaryota</taxon>
        <taxon>Metazoa</taxon>
        <taxon>Spiralia</taxon>
        <taxon>Lophotrochozoa</taxon>
        <taxon>Mollusca</taxon>
        <taxon>Cephalopoda</taxon>
        <taxon>Coleoidea</taxon>
        <taxon>Octopodiformes</taxon>
        <taxon>Octopoda</taxon>
        <taxon>Incirrata</taxon>
        <taxon>Octopodidae</taxon>
        <taxon>Octopus</taxon>
    </lineage>
</organism>
<evidence type="ECO:0000259" key="8">
    <source>
        <dbReference type="PROSITE" id="PS51192"/>
    </source>
</evidence>
<accession>A0A6P7TYJ8</accession>
<gene>
    <name evidence="11" type="primary">LOC115227729</name>
</gene>
<name>A0A6P7TYJ8_9MOLL</name>
<dbReference type="GO" id="GO:0016787">
    <property type="term" value="F:hydrolase activity"/>
    <property type="evidence" value="ECO:0007669"/>
    <property type="project" value="UniProtKB-KW"/>
</dbReference>
<dbReference type="EC" id="3.6.4.13" evidence="1"/>
<sequence>MSESSDSSDSPYIPIAERKKRKWEESLKIVGSIRNNNKSPEPKKIVEETSQESKKEEKSLFQVHMEKSSGEPKVDDIQTILRNEDELLASIAESRPLVGVGELAKGIHYSKPLKTSWRAPSFVSKMRPNRHRLEINLPFGAREGPYGLILCPSRELARQICDICQSYEHSLRKKFPALRICLWRYLVLDEADRMVDMGFDEDVRNILSYFKAQRQTLLFSATMPLKVKNFARTALVCPITVNVGRAGATTLNVTQHIEMVEFDERLDALIRVLQETAPPVLIFSEKKQDVDFITEYLLSHGITTVSIHGSMDAEDRHSAIDKFRRGGKDVLVATDVASKGLDFSNVQHVINFDMPADIENYIHRIGRTGRVAGCQGLATTFVTKSTDHIVLLDIKMLLLESNQKIPAFLREIHPDNYNLDLKDDHVGCKYCVALGHRISECPKLASLRNKEAFDITEAGVSGTGAGGW</sequence>
<protein>
    <recommendedName>
        <fullName evidence="1">RNA helicase</fullName>
        <ecNumber evidence="1">3.6.4.13</ecNumber>
    </recommendedName>
</protein>
<feature type="compositionally biased region" description="Basic and acidic residues" evidence="7">
    <location>
        <begin position="40"/>
        <end position="58"/>
    </location>
</feature>
<dbReference type="Gene3D" id="3.40.50.300">
    <property type="entry name" value="P-loop containing nucleotide triphosphate hydrolases"/>
    <property type="match status" value="2"/>
</dbReference>
<evidence type="ECO:0000256" key="5">
    <source>
        <dbReference type="ARBA" id="ARBA00022840"/>
    </source>
</evidence>
<dbReference type="SMART" id="SM00487">
    <property type="entry name" value="DEXDc"/>
    <property type="match status" value="1"/>
</dbReference>
<keyword evidence="4 6" id="KW-0347">Helicase</keyword>
<dbReference type="RefSeq" id="XP_029654332.1">
    <property type="nucleotide sequence ID" value="XM_029798472.2"/>
</dbReference>
<dbReference type="InterPro" id="IPR000629">
    <property type="entry name" value="RNA-helicase_DEAD-box_CS"/>
</dbReference>
<dbReference type="SUPFAM" id="SSF52540">
    <property type="entry name" value="P-loop containing nucleoside triphosphate hydrolases"/>
    <property type="match status" value="1"/>
</dbReference>
<dbReference type="Pfam" id="PF00271">
    <property type="entry name" value="Helicase_C"/>
    <property type="match status" value="1"/>
</dbReference>
<comment type="similarity">
    <text evidence="6">Belongs to the DEAD box helicase family.</text>
</comment>
<dbReference type="CDD" id="cd18787">
    <property type="entry name" value="SF2_C_DEAD"/>
    <property type="match status" value="1"/>
</dbReference>
<dbReference type="Pfam" id="PF00270">
    <property type="entry name" value="DEAD"/>
    <property type="match status" value="1"/>
</dbReference>
<dbReference type="GO" id="GO:0003676">
    <property type="term" value="F:nucleic acid binding"/>
    <property type="evidence" value="ECO:0007669"/>
    <property type="project" value="InterPro"/>
</dbReference>